<feature type="domain" description="3-hydroxyacyl-CoA dehydrogenase NAD binding" evidence="1">
    <location>
        <begin position="7"/>
        <end position="57"/>
    </location>
</feature>
<accession>A0A382PX63</accession>
<dbReference type="Pfam" id="PF02737">
    <property type="entry name" value="3HCDH_N"/>
    <property type="match status" value="1"/>
</dbReference>
<dbReference type="GO" id="GO:0006631">
    <property type="term" value="P:fatty acid metabolic process"/>
    <property type="evidence" value="ECO:0007669"/>
    <property type="project" value="InterPro"/>
</dbReference>
<dbReference type="SUPFAM" id="SSF51735">
    <property type="entry name" value="NAD(P)-binding Rossmann-fold domains"/>
    <property type="match status" value="1"/>
</dbReference>
<dbReference type="InterPro" id="IPR006176">
    <property type="entry name" value="3-OHacyl-CoA_DH_NAD-bd"/>
</dbReference>
<gene>
    <name evidence="2" type="ORF">METZ01_LOCUS329415</name>
</gene>
<dbReference type="Gene3D" id="3.40.50.720">
    <property type="entry name" value="NAD(P)-binding Rossmann-like Domain"/>
    <property type="match status" value="1"/>
</dbReference>
<proteinExistence type="predicted"/>
<dbReference type="InterPro" id="IPR036291">
    <property type="entry name" value="NAD(P)-bd_dom_sf"/>
</dbReference>
<evidence type="ECO:0000313" key="2">
    <source>
        <dbReference type="EMBL" id="SVC76561.1"/>
    </source>
</evidence>
<dbReference type="AlphaFoldDB" id="A0A382PX63"/>
<dbReference type="GO" id="GO:0070403">
    <property type="term" value="F:NAD+ binding"/>
    <property type="evidence" value="ECO:0007669"/>
    <property type="project" value="InterPro"/>
</dbReference>
<feature type="non-terminal residue" evidence="2">
    <location>
        <position position="58"/>
    </location>
</feature>
<protein>
    <recommendedName>
        <fullName evidence="1">3-hydroxyacyl-CoA dehydrogenase NAD binding domain-containing protein</fullName>
    </recommendedName>
</protein>
<reference evidence="2" key="1">
    <citation type="submission" date="2018-05" db="EMBL/GenBank/DDBJ databases">
        <authorList>
            <person name="Lanie J.A."/>
            <person name="Ng W.-L."/>
            <person name="Kazmierczak K.M."/>
            <person name="Andrzejewski T.M."/>
            <person name="Davidsen T.M."/>
            <person name="Wayne K.J."/>
            <person name="Tettelin H."/>
            <person name="Glass J.I."/>
            <person name="Rusch D."/>
            <person name="Podicherti R."/>
            <person name="Tsui H.-C.T."/>
            <person name="Winkler M.E."/>
        </authorList>
    </citation>
    <scope>NUCLEOTIDE SEQUENCE</scope>
</reference>
<name>A0A382PX63_9ZZZZ</name>
<dbReference type="EMBL" id="UINC01109622">
    <property type="protein sequence ID" value="SVC76561.1"/>
    <property type="molecule type" value="Genomic_DNA"/>
</dbReference>
<organism evidence="2">
    <name type="scientific">marine metagenome</name>
    <dbReference type="NCBI Taxonomy" id="408172"/>
    <lineage>
        <taxon>unclassified sequences</taxon>
        <taxon>metagenomes</taxon>
        <taxon>ecological metagenomes</taxon>
    </lineage>
</organism>
<sequence length="58" mass="6587">MRTVERIAIIGAGNMGSGIAQKSAQEHFEVQMVDREQQWVDRGQQIISDFLAEAVERR</sequence>
<evidence type="ECO:0000259" key="1">
    <source>
        <dbReference type="Pfam" id="PF02737"/>
    </source>
</evidence>